<proteinExistence type="predicted"/>
<evidence type="ECO:0000313" key="5">
    <source>
        <dbReference type="Proteomes" id="UP000429607"/>
    </source>
</evidence>
<evidence type="ECO:0000313" key="7">
    <source>
        <dbReference type="Proteomes" id="UP000435112"/>
    </source>
</evidence>
<dbReference type="EMBL" id="QXFT01000206">
    <property type="protein sequence ID" value="KAE9350964.1"/>
    <property type="molecule type" value="Genomic_DNA"/>
</dbReference>
<evidence type="ECO:0000313" key="6">
    <source>
        <dbReference type="Proteomes" id="UP000434957"/>
    </source>
</evidence>
<evidence type="ECO:0000313" key="4">
    <source>
        <dbReference type="EMBL" id="KAE9350964.1"/>
    </source>
</evidence>
<dbReference type="Proteomes" id="UP000429607">
    <property type="component" value="Unassembled WGS sequence"/>
</dbReference>
<evidence type="ECO:0000313" key="2">
    <source>
        <dbReference type="EMBL" id="KAE9039317.1"/>
    </source>
</evidence>
<accession>A0A6A3NWD4</accession>
<reference evidence="5 7" key="1">
    <citation type="submission" date="2018-09" db="EMBL/GenBank/DDBJ databases">
        <title>Genomic investigation of the strawberry pathogen Phytophthora fragariae indicates pathogenicity is determined by transcriptional variation in three key races.</title>
        <authorList>
            <person name="Adams T.M."/>
            <person name="Armitage A.D."/>
            <person name="Sobczyk M.K."/>
            <person name="Bates H.J."/>
            <person name="Dunwell J.M."/>
            <person name="Nellist C.F."/>
            <person name="Harrison R.J."/>
        </authorList>
    </citation>
    <scope>NUCLEOTIDE SEQUENCE [LARGE SCALE GENOMIC DNA]</scope>
    <source>
        <strain evidence="3 5">SCRP249</strain>
        <strain evidence="2 7">SCRP324</strain>
        <strain evidence="4 6">SCRP333</strain>
    </source>
</reference>
<evidence type="ECO:0000313" key="3">
    <source>
        <dbReference type="EMBL" id="KAE9045459.1"/>
    </source>
</evidence>
<protein>
    <submittedName>
        <fullName evidence="3">Uncharacterized protein</fullName>
    </submittedName>
</protein>
<comment type="caution">
    <text evidence="3">The sequence shown here is derived from an EMBL/GenBank/DDBJ whole genome shotgun (WGS) entry which is preliminary data.</text>
</comment>
<keyword evidence="6" id="KW-1185">Reference proteome</keyword>
<evidence type="ECO:0000256" key="1">
    <source>
        <dbReference type="SAM" id="MobiDB-lite"/>
    </source>
</evidence>
<dbReference type="Proteomes" id="UP000435112">
    <property type="component" value="Unassembled WGS sequence"/>
</dbReference>
<gene>
    <name evidence="3" type="ORF">PR001_g4961</name>
    <name evidence="2" type="ORF">PR002_g5567</name>
    <name evidence="4" type="ORF">PR003_g5105</name>
</gene>
<dbReference type="EMBL" id="QXFU01000238">
    <property type="protein sequence ID" value="KAE9039317.1"/>
    <property type="molecule type" value="Genomic_DNA"/>
</dbReference>
<feature type="compositionally biased region" description="Basic and acidic residues" evidence="1">
    <location>
        <begin position="22"/>
        <end position="34"/>
    </location>
</feature>
<organism evidence="3 5">
    <name type="scientific">Phytophthora rubi</name>
    <dbReference type="NCBI Taxonomy" id="129364"/>
    <lineage>
        <taxon>Eukaryota</taxon>
        <taxon>Sar</taxon>
        <taxon>Stramenopiles</taxon>
        <taxon>Oomycota</taxon>
        <taxon>Peronosporomycetes</taxon>
        <taxon>Peronosporales</taxon>
        <taxon>Peronosporaceae</taxon>
        <taxon>Phytophthora</taxon>
    </lineage>
</organism>
<dbReference type="AlphaFoldDB" id="A0A6A3NWD4"/>
<sequence>MQDDTLPERPCTPRKRLQLAQEEDRKTSQKFTREASIRDFSTSFVGTMLQTAVGANRARS</sequence>
<dbReference type="Proteomes" id="UP000434957">
    <property type="component" value="Unassembled WGS sequence"/>
</dbReference>
<feature type="region of interest" description="Disordered" evidence="1">
    <location>
        <begin position="1"/>
        <end position="34"/>
    </location>
</feature>
<name>A0A6A3NWD4_9STRA</name>
<dbReference type="OrthoDB" id="99309at2759"/>
<dbReference type="EMBL" id="QXFV01000213">
    <property type="protein sequence ID" value="KAE9045459.1"/>
    <property type="molecule type" value="Genomic_DNA"/>
</dbReference>